<feature type="non-terminal residue" evidence="1">
    <location>
        <position position="68"/>
    </location>
</feature>
<organism evidence="1 2">
    <name type="scientific">Pristionchus entomophagus</name>
    <dbReference type="NCBI Taxonomy" id="358040"/>
    <lineage>
        <taxon>Eukaryota</taxon>
        <taxon>Metazoa</taxon>
        <taxon>Ecdysozoa</taxon>
        <taxon>Nematoda</taxon>
        <taxon>Chromadorea</taxon>
        <taxon>Rhabditida</taxon>
        <taxon>Rhabditina</taxon>
        <taxon>Diplogasteromorpha</taxon>
        <taxon>Diplogasteroidea</taxon>
        <taxon>Neodiplogasteridae</taxon>
        <taxon>Pristionchus</taxon>
    </lineage>
</organism>
<gene>
    <name evidence="1" type="ORF">PENTCL1PPCAC_9218</name>
</gene>
<reference evidence="1" key="1">
    <citation type="submission" date="2023-10" db="EMBL/GenBank/DDBJ databases">
        <title>Genome assembly of Pristionchus species.</title>
        <authorList>
            <person name="Yoshida K."/>
            <person name="Sommer R.J."/>
        </authorList>
    </citation>
    <scope>NUCLEOTIDE SEQUENCE</scope>
    <source>
        <strain evidence="1">RS0144</strain>
    </source>
</reference>
<sequence length="68" mass="7434">MAVSNGGRRGDGTAWVRESIDVDDRWSTQPSAPTQQQSLAFRRVRPLSGLCASRLSVPRPFVMTSSAE</sequence>
<evidence type="ECO:0000313" key="2">
    <source>
        <dbReference type="Proteomes" id="UP001432027"/>
    </source>
</evidence>
<accession>A0AAV5T2G6</accession>
<protein>
    <submittedName>
        <fullName evidence="1">Uncharacterized protein</fullName>
    </submittedName>
</protein>
<dbReference type="Proteomes" id="UP001432027">
    <property type="component" value="Unassembled WGS sequence"/>
</dbReference>
<keyword evidence="2" id="KW-1185">Reference proteome</keyword>
<evidence type="ECO:0000313" key="1">
    <source>
        <dbReference type="EMBL" id="GMS87043.1"/>
    </source>
</evidence>
<comment type="caution">
    <text evidence="1">The sequence shown here is derived from an EMBL/GenBank/DDBJ whole genome shotgun (WGS) entry which is preliminary data.</text>
</comment>
<name>A0AAV5T2G6_9BILA</name>
<proteinExistence type="predicted"/>
<dbReference type="EMBL" id="BTSX01000002">
    <property type="protein sequence ID" value="GMS87043.1"/>
    <property type="molecule type" value="Genomic_DNA"/>
</dbReference>
<dbReference type="AlphaFoldDB" id="A0AAV5T2G6"/>